<keyword evidence="1" id="KW-0472">Membrane</keyword>
<reference evidence="3 4" key="1">
    <citation type="submission" date="2017-12" db="EMBL/GenBank/DDBJ databases">
        <title>Sequencing, de novo assembly and annotation of complete genome of a new Thraustochytrid species, strain FCC1311.</title>
        <authorList>
            <person name="Sedici K."/>
            <person name="Godart F."/>
            <person name="Aiese Cigliano R."/>
            <person name="Sanseverino W."/>
            <person name="Barakat M."/>
            <person name="Ortet P."/>
            <person name="Marechal E."/>
            <person name="Cagnac O."/>
            <person name="Amato A."/>
        </authorList>
    </citation>
    <scope>NUCLEOTIDE SEQUENCE [LARGE SCALE GENOMIC DNA]</scope>
</reference>
<dbReference type="AlphaFoldDB" id="A0A2R5G1N7"/>
<organism evidence="3 4">
    <name type="scientific">Hondaea fermentalgiana</name>
    <dbReference type="NCBI Taxonomy" id="2315210"/>
    <lineage>
        <taxon>Eukaryota</taxon>
        <taxon>Sar</taxon>
        <taxon>Stramenopiles</taxon>
        <taxon>Bigyra</taxon>
        <taxon>Labyrinthulomycetes</taxon>
        <taxon>Thraustochytrida</taxon>
        <taxon>Thraustochytriidae</taxon>
        <taxon>Hondaea</taxon>
    </lineage>
</organism>
<dbReference type="Proteomes" id="UP000241890">
    <property type="component" value="Unassembled WGS sequence"/>
</dbReference>
<feature type="chain" id="PRO_5015310889" evidence="2">
    <location>
        <begin position="22"/>
        <end position="183"/>
    </location>
</feature>
<feature type="signal peptide" evidence="2">
    <location>
        <begin position="1"/>
        <end position="21"/>
    </location>
</feature>
<keyword evidence="1" id="KW-1133">Transmembrane helix</keyword>
<protein>
    <submittedName>
        <fullName evidence="3">Uncharacterized protein</fullName>
    </submittedName>
</protein>
<dbReference type="EMBL" id="BEYU01000005">
    <property type="protein sequence ID" value="GBG24219.1"/>
    <property type="molecule type" value="Genomic_DNA"/>
</dbReference>
<proteinExistence type="predicted"/>
<accession>A0A2R5G1N7</accession>
<evidence type="ECO:0000313" key="3">
    <source>
        <dbReference type="EMBL" id="GBG24219.1"/>
    </source>
</evidence>
<evidence type="ECO:0000256" key="1">
    <source>
        <dbReference type="SAM" id="Phobius"/>
    </source>
</evidence>
<feature type="transmembrane region" description="Helical" evidence="1">
    <location>
        <begin position="138"/>
        <end position="165"/>
    </location>
</feature>
<comment type="caution">
    <text evidence="3">The sequence shown here is derived from an EMBL/GenBank/DDBJ whole genome shotgun (WGS) entry which is preliminary data.</text>
</comment>
<dbReference type="InParanoid" id="A0A2R5G1N7"/>
<evidence type="ECO:0000256" key="2">
    <source>
        <dbReference type="SAM" id="SignalP"/>
    </source>
</evidence>
<keyword evidence="2" id="KW-0732">Signal</keyword>
<keyword evidence="4" id="KW-1185">Reference proteome</keyword>
<sequence length="183" mass="19015">MMRGALLLALAVVAAPQVARAEYLTCAAGEHLCCDAVDSSVTEYTLTDGVIKGCSDTYQNTDSSDSSTYCVRMVSYVTGTMATASSCWCGTSTDSWDSGTWNYDCDADKCMESASENVGYTPGLCDLGEAIEDAAEGFFAAMGAIAIVIIIVGVLAIVGIIAAIYCCCCKKSHQVVVVQGGGK</sequence>
<name>A0A2R5G1N7_9STRA</name>
<evidence type="ECO:0000313" key="4">
    <source>
        <dbReference type="Proteomes" id="UP000241890"/>
    </source>
</evidence>
<keyword evidence="1" id="KW-0812">Transmembrane</keyword>
<gene>
    <name evidence="3" type="ORF">FCC1311_004372</name>
</gene>